<dbReference type="PANTHER" id="PTHR30519">
    <property type="entry name" value="5-METHYLTETRAHYDROPTEROYLTRIGLUTAMATE--HOMOCYSTEINE METHYLTRANSFERASE"/>
    <property type="match status" value="1"/>
</dbReference>
<evidence type="ECO:0000313" key="5">
    <source>
        <dbReference type="EMBL" id="KIZ33017.1"/>
    </source>
</evidence>
<dbReference type="PIRSF" id="PIRSF005632">
    <property type="entry name" value="Met_synth_catalytic_prd"/>
    <property type="match status" value="1"/>
</dbReference>
<proteinExistence type="predicted"/>
<keyword evidence="5" id="KW-0808">Transferase</keyword>
<comment type="caution">
    <text evidence="5">The sequence shown here is derived from an EMBL/GenBank/DDBJ whole genome shotgun (WGS) entry which is preliminary data.</text>
</comment>
<dbReference type="RefSeq" id="WP_044418805.1">
    <property type="nucleotide sequence ID" value="NZ_JXXE01000804.1"/>
</dbReference>
<keyword evidence="2" id="KW-0479">Metal-binding</keyword>
<evidence type="ECO:0000256" key="1">
    <source>
        <dbReference type="ARBA" id="ARBA00001947"/>
    </source>
</evidence>
<dbReference type="NCBIfam" id="NF006589">
    <property type="entry name" value="PRK09121.1"/>
    <property type="match status" value="1"/>
</dbReference>
<dbReference type="Pfam" id="PF01717">
    <property type="entry name" value="Meth_synt_2"/>
    <property type="match status" value="1"/>
</dbReference>
<evidence type="ECO:0000256" key="3">
    <source>
        <dbReference type="ARBA" id="ARBA00022833"/>
    </source>
</evidence>
<dbReference type="GO" id="GO:0008270">
    <property type="term" value="F:zinc ion binding"/>
    <property type="evidence" value="ECO:0007669"/>
    <property type="project" value="InterPro"/>
</dbReference>
<evidence type="ECO:0000259" key="4">
    <source>
        <dbReference type="Pfam" id="PF01717"/>
    </source>
</evidence>
<dbReference type="SUPFAM" id="SSF51726">
    <property type="entry name" value="UROD/MetE-like"/>
    <property type="match status" value="1"/>
</dbReference>
<accession>A0A0D7E028</accession>
<organism evidence="5 6">
    <name type="scientific">Rhodopseudomonas palustris</name>
    <dbReference type="NCBI Taxonomy" id="1076"/>
    <lineage>
        <taxon>Bacteria</taxon>
        <taxon>Pseudomonadati</taxon>
        <taxon>Pseudomonadota</taxon>
        <taxon>Alphaproteobacteria</taxon>
        <taxon>Hyphomicrobiales</taxon>
        <taxon>Nitrobacteraceae</taxon>
        <taxon>Rhodopseudomonas</taxon>
    </lineage>
</organism>
<reference evidence="5 6" key="1">
    <citation type="submission" date="2014-11" db="EMBL/GenBank/DDBJ databases">
        <title>Genomics and ecophysiology of heterotrophic nitrogen fixing bacteria isolated from estuarine surface water.</title>
        <authorList>
            <person name="Bentzon-Tilia M."/>
            <person name="Severin I."/>
            <person name="Hansen L.H."/>
            <person name="Riemann L."/>
        </authorList>
    </citation>
    <scope>NUCLEOTIDE SEQUENCE [LARGE SCALE GENOMIC DNA]</scope>
    <source>
        <strain evidence="5 6">BAL398</strain>
    </source>
</reference>
<dbReference type="CDD" id="cd03311">
    <property type="entry name" value="CIMS_C_terminal_like"/>
    <property type="match status" value="1"/>
</dbReference>
<keyword evidence="3" id="KW-0862">Zinc</keyword>
<dbReference type="GO" id="GO:0009086">
    <property type="term" value="P:methionine biosynthetic process"/>
    <property type="evidence" value="ECO:0007669"/>
    <property type="project" value="InterPro"/>
</dbReference>
<dbReference type="InterPro" id="IPR038071">
    <property type="entry name" value="UROD/MetE-like_sf"/>
</dbReference>
<evidence type="ECO:0000256" key="2">
    <source>
        <dbReference type="ARBA" id="ARBA00022723"/>
    </source>
</evidence>
<dbReference type="InterPro" id="IPR002629">
    <property type="entry name" value="Met_Synth_C/arc"/>
</dbReference>
<evidence type="ECO:0000313" key="6">
    <source>
        <dbReference type="Proteomes" id="UP000032515"/>
    </source>
</evidence>
<dbReference type="EMBL" id="JXXE01000804">
    <property type="protein sequence ID" value="KIZ33017.1"/>
    <property type="molecule type" value="Genomic_DNA"/>
</dbReference>
<keyword evidence="5" id="KW-0489">Methyltransferase</keyword>
<dbReference type="Proteomes" id="UP000032515">
    <property type="component" value="Unassembled WGS sequence"/>
</dbReference>
<sequence>MLFPTTIAGSLPKPEWLAEPNKLWAPWKSAGDELLRAKRDATLLAIKVQEDAGIDIVTEGEMARQHFVHGFLENIEGIDFAHKVEMGIRNDRYKAMVPQVVAPLRLKGRVHAFEALAARAHTKRQLKFTLPGPMTIIDTIADSHYGDRVKMAFAFAELLNEEARALQADGVDMIQFDEPAFNVYMDEAADWGVQALQRAAQGLTCATAVHICYGYGIKANTDWKDTLGSEWRQYEQIFPAIDASPIQQVAIECRNSKVPLELLGLLQNKIVQAGVIDVASDTVETAEDVVATIEAVMQFVPKSNIIATTNCGMAPMHRDIAEAKLMALGAGAALARQKFG</sequence>
<feature type="domain" description="Cobalamin-independent methionine synthase MetE C-terminal/archaeal" evidence="4">
    <location>
        <begin position="3"/>
        <end position="326"/>
    </location>
</feature>
<gene>
    <name evidence="5" type="ORF">OO17_29135</name>
</gene>
<dbReference type="PATRIC" id="fig|1076.23.peg.5220"/>
<dbReference type="InterPro" id="IPR016456">
    <property type="entry name" value="Met_Synthase_cat"/>
</dbReference>
<protein>
    <submittedName>
        <fullName evidence="5">5-methyltetrahydropteroyltriglutamate--homocysteine methyltransferase</fullName>
    </submittedName>
</protein>
<dbReference type="Gene3D" id="3.20.20.210">
    <property type="match status" value="1"/>
</dbReference>
<comment type="cofactor">
    <cofactor evidence="1">
        <name>Zn(2+)</name>
        <dbReference type="ChEBI" id="CHEBI:29105"/>
    </cofactor>
</comment>
<dbReference type="OrthoDB" id="244285at2"/>
<dbReference type="GO" id="GO:0003871">
    <property type="term" value="F:5-methyltetrahydropteroyltriglutamate-homocysteine S-methyltransferase activity"/>
    <property type="evidence" value="ECO:0007669"/>
    <property type="project" value="InterPro"/>
</dbReference>
<name>A0A0D7E028_RHOPL</name>
<dbReference type="AlphaFoldDB" id="A0A0D7E028"/>
<dbReference type="GO" id="GO:0032259">
    <property type="term" value="P:methylation"/>
    <property type="evidence" value="ECO:0007669"/>
    <property type="project" value="UniProtKB-KW"/>
</dbReference>